<name>A0ABR9ZCJ6_VIBAN</name>
<organism evidence="1 2">
    <name type="scientific">Vibrio anguillarum</name>
    <name type="common">Listonella anguillarum</name>
    <dbReference type="NCBI Taxonomy" id="55601"/>
    <lineage>
        <taxon>Bacteria</taxon>
        <taxon>Pseudomonadati</taxon>
        <taxon>Pseudomonadota</taxon>
        <taxon>Gammaproteobacteria</taxon>
        <taxon>Vibrionales</taxon>
        <taxon>Vibrionaceae</taxon>
        <taxon>Vibrio</taxon>
    </lineage>
</organism>
<dbReference type="Proteomes" id="UP000726136">
    <property type="component" value="Unassembled WGS sequence"/>
</dbReference>
<reference evidence="1 2" key="1">
    <citation type="journal article" date="2021" name="PeerJ">
        <title>Analysis of 44 Vibrio anguillarum genomes reveals high genetic diversity.</title>
        <authorList>
            <person name="Hansen M.J."/>
            <person name="Dalsgaard I."/>
        </authorList>
    </citation>
    <scope>NUCLEOTIDE SEQUENCE [LARGE SCALE GENOMIC DNA]</scope>
    <source>
        <strain evidence="1 2">040915-1/1B</strain>
    </source>
</reference>
<keyword evidence="1" id="KW-0378">Hydrolase</keyword>
<feature type="non-terminal residue" evidence="1">
    <location>
        <position position="1"/>
    </location>
</feature>
<evidence type="ECO:0000313" key="2">
    <source>
        <dbReference type="Proteomes" id="UP000726136"/>
    </source>
</evidence>
<protein>
    <submittedName>
        <fullName evidence="1">3'-5' exonuclease</fullName>
    </submittedName>
</protein>
<dbReference type="GO" id="GO:0004527">
    <property type="term" value="F:exonuclease activity"/>
    <property type="evidence" value="ECO:0007669"/>
    <property type="project" value="UniProtKB-KW"/>
</dbReference>
<accession>A0ABR9ZCJ6</accession>
<keyword evidence="1" id="KW-0269">Exonuclease</keyword>
<keyword evidence="2" id="KW-1185">Reference proteome</keyword>
<comment type="caution">
    <text evidence="1">The sequence shown here is derived from an EMBL/GenBank/DDBJ whole genome shotgun (WGS) entry which is preliminary data.</text>
</comment>
<gene>
    <name evidence="1" type="ORF">EAY46_24485</name>
</gene>
<sequence length="22" mass="2482">ALADCEMTRRLIHAVNAKIEAR</sequence>
<proteinExistence type="predicted"/>
<evidence type="ECO:0000313" key="1">
    <source>
        <dbReference type="EMBL" id="MBF4376145.1"/>
    </source>
</evidence>
<dbReference type="EMBL" id="RDPI01000589">
    <property type="protein sequence ID" value="MBF4376145.1"/>
    <property type="molecule type" value="Genomic_DNA"/>
</dbReference>
<keyword evidence="1" id="KW-0540">Nuclease</keyword>